<gene>
    <name evidence="1" type="ORF">MTR_0032s0030</name>
</gene>
<name>A0A072TIG3_MEDTR</name>
<dbReference type="EMBL" id="KL402757">
    <property type="protein sequence ID" value="KEH17197.1"/>
    <property type="molecule type" value="Genomic_DNA"/>
</dbReference>
<reference evidence="1 3" key="2">
    <citation type="journal article" date="2014" name="BMC Genomics">
        <title>An improved genome release (version Mt4.0) for the model legume Medicago truncatula.</title>
        <authorList>
            <person name="Tang H."/>
            <person name="Krishnakumar V."/>
            <person name="Bidwell S."/>
            <person name="Rosen B."/>
            <person name="Chan A."/>
            <person name="Zhou S."/>
            <person name="Gentzbittel L."/>
            <person name="Childs K.L."/>
            <person name="Yandell M."/>
            <person name="Gundlach H."/>
            <person name="Mayer K.F."/>
            <person name="Schwartz D.C."/>
            <person name="Town C.D."/>
        </authorList>
    </citation>
    <scope>GENOME REANNOTATION</scope>
    <source>
        <strain evidence="1">A17</strain>
        <strain evidence="2 3">cv. Jemalong A17</strain>
    </source>
</reference>
<dbReference type="Proteomes" id="UP000002051">
    <property type="component" value="Unassembled WGS sequence"/>
</dbReference>
<dbReference type="EnsemblPlants" id="KEH17197">
    <property type="protein sequence ID" value="KEH17197"/>
    <property type="gene ID" value="MTR_0032s0030"/>
</dbReference>
<protein>
    <submittedName>
        <fullName evidence="1 2">Uncharacterized protein</fullName>
    </submittedName>
</protein>
<proteinExistence type="predicted"/>
<evidence type="ECO:0000313" key="3">
    <source>
        <dbReference type="Proteomes" id="UP000002051"/>
    </source>
</evidence>
<reference evidence="1 3" key="1">
    <citation type="journal article" date="2011" name="Nature">
        <title>The Medicago genome provides insight into the evolution of rhizobial symbioses.</title>
        <authorList>
            <person name="Young N.D."/>
            <person name="Debelle F."/>
            <person name="Oldroyd G.E."/>
            <person name="Geurts R."/>
            <person name="Cannon S.B."/>
            <person name="Udvardi M.K."/>
            <person name="Benedito V.A."/>
            <person name="Mayer K.F."/>
            <person name="Gouzy J."/>
            <person name="Schoof H."/>
            <person name="Van de Peer Y."/>
            <person name="Proost S."/>
            <person name="Cook D.R."/>
            <person name="Meyers B.C."/>
            <person name="Spannagl M."/>
            <person name="Cheung F."/>
            <person name="De Mita S."/>
            <person name="Krishnakumar V."/>
            <person name="Gundlach H."/>
            <person name="Zhou S."/>
            <person name="Mudge J."/>
            <person name="Bharti A.K."/>
            <person name="Murray J.D."/>
            <person name="Naoumkina M.A."/>
            <person name="Rosen B."/>
            <person name="Silverstein K.A."/>
            <person name="Tang H."/>
            <person name="Rombauts S."/>
            <person name="Zhao P.X."/>
            <person name="Zhou P."/>
            <person name="Barbe V."/>
            <person name="Bardou P."/>
            <person name="Bechner M."/>
            <person name="Bellec A."/>
            <person name="Berger A."/>
            <person name="Berges H."/>
            <person name="Bidwell S."/>
            <person name="Bisseling T."/>
            <person name="Choisne N."/>
            <person name="Couloux A."/>
            <person name="Denny R."/>
            <person name="Deshpande S."/>
            <person name="Dai X."/>
            <person name="Doyle J.J."/>
            <person name="Dudez A.M."/>
            <person name="Farmer A.D."/>
            <person name="Fouteau S."/>
            <person name="Franken C."/>
            <person name="Gibelin C."/>
            <person name="Gish J."/>
            <person name="Goldstein S."/>
            <person name="Gonzalez A.J."/>
            <person name="Green P.J."/>
            <person name="Hallab A."/>
            <person name="Hartog M."/>
            <person name="Hua A."/>
            <person name="Humphray S.J."/>
            <person name="Jeong D.H."/>
            <person name="Jing Y."/>
            <person name="Jocker A."/>
            <person name="Kenton S.M."/>
            <person name="Kim D.J."/>
            <person name="Klee K."/>
            <person name="Lai H."/>
            <person name="Lang C."/>
            <person name="Lin S."/>
            <person name="Macmil S.L."/>
            <person name="Magdelenat G."/>
            <person name="Matthews L."/>
            <person name="McCorrison J."/>
            <person name="Monaghan E.L."/>
            <person name="Mun J.H."/>
            <person name="Najar F.Z."/>
            <person name="Nicholson C."/>
            <person name="Noirot C."/>
            <person name="O'Bleness M."/>
            <person name="Paule C.R."/>
            <person name="Poulain J."/>
            <person name="Prion F."/>
            <person name="Qin B."/>
            <person name="Qu C."/>
            <person name="Retzel E.F."/>
            <person name="Riddle C."/>
            <person name="Sallet E."/>
            <person name="Samain S."/>
            <person name="Samson N."/>
            <person name="Sanders I."/>
            <person name="Saurat O."/>
            <person name="Scarpelli C."/>
            <person name="Schiex T."/>
            <person name="Segurens B."/>
            <person name="Severin A.J."/>
            <person name="Sherrier D.J."/>
            <person name="Shi R."/>
            <person name="Sims S."/>
            <person name="Singer S.R."/>
            <person name="Sinharoy S."/>
            <person name="Sterck L."/>
            <person name="Viollet A."/>
            <person name="Wang B.B."/>
            <person name="Wang K."/>
            <person name="Wang M."/>
            <person name="Wang X."/>
            <person name="Warfsmann J."/>
            <person name="Weissenbach J."/>
            <person name="White D.D."/>
            <person name="White J.D."/>
            <person name="Wiley G.B."/>
            <person name="Wincker P."/>
            <person name="Xing Y."/>
            <person name="Yang L."/>
            <person name="Yao Z."/>
            <person name="Ying F."/>
            <person name="Zhai J."/>
            <person name="Zhou L."/>
            <person name="Zuber A."/>
            <person name="Denarie J."/>
            <person name="Dixon R.A."/>
            <person name="May G.D."/>
            <person name="Schwartz D.C."/>
            <person name="Rogers J."/>
            <person name="Quetier F."/>
            <person name="Town C.D."/>
            <person name="Roe B.A."/>
        </authorList>
    </citation>
    <scope>NUCLEOTIDE SEQUENCE [LARGE SCALE GENOMIC DNA]</scope>
    <source>
        <strain evidence="1">A17</strain>
        <strain evidence="2 3">cv. Jemalong A17</strain>
    </source>
</reference>
<sequence length="326" mass="37317">MAERKTMRDYIMGNQERTMPKRKTMGQYIIEAKIEALRRQFETFSPPCKICGLVGHDSQDCLIGNSWDDYEIVPNENQHDPHSSNWKIDYIPPCMKHLWPTHEKELDINERLTTLNQNTIAELSHSPPCVLSTQVEPKTKEESEVITLTTNIELNEEFGHEGHVFTKREETLHEESPDEVHKHDCVVLDMKKRSEVQNVLGTIMLAIGDVVVEVQKGKVNLRCGNEDDVLNALNSTENFSHFIYSYLGNAVITNYSSDLSMQDPLEKSSILHDPYKMVDVVELKISLLFEVHPPQGKTNNNVNHMIKKLRRGNALKVKFSLGEPPD</sequence>
<organism evidence="1 3">
    <name type="scientific">Medicago truncatula</name>
    <name type="common">Barrel medic</name>
    <name type="synonym">Medicago tribuloides</name>
    <dbReference type="NCBI Taxonomy" id="3880"/>
    <lineage>
        <taxon>Eukaryota</taxon>
        <taxon>Viridiplantae</taxon>
        <taxon>Streptophyta</taxon>
        <taxon>Embryophyta</taxon>
        <taxon>Tracheophyta</taxon>
        <taxon>Spermatophyta</taxon>
        <taxon>Magnoliopsida</taxon>
        <taxon>eudicotyledons</taxon>
        <taxon>Gunneridae</taxon>
        <taxon>Pentapetalae</taxon>
        <taxon>rosids</taxon>
        <taxon>fabids</taxon>
        <taxon>Fabales</taxon>
        <taxon>Fabaceae</taxon>
        <taxon>Papilionoideae</taxon>
        <taxon>50 kb inversion clade</taxon>
        <taxon>NPAAA clade</taxon>
        <taxon>Hologalegina</taxon>
        <taxon>IRL clade</taxon>
        <taxon>Trifolieae</taxon>
        <taxon>Medicago</taxon>
    </lineage>
</organism>
<accession>A0A072TIG3</accession>
<evidence type="ECO:0000313" key="2">
    <source>
        <dbReference type="EnsemblPlants" id="KEH17197"/>
    </source>
</evidence>
<dbReference type="HOGENOM" id="CLU_073959_0_0_1"/>
<keyword evidence="3" id="KW-1185">Reference proteome</keyword>
<evidence type="ECO:0000313" key="1">
    <source>
        <dbReference type="EMBL" id="KEH17197.1"/>
    </source>
</evidence>
<reference evidence="2" key="3">
    <citation type="submission" date="2015-06" db="UniProtKB">
        <authorList>
            <consortium name="EnsemblPlants"/>
        </authorList>
    </citation>
    <scope>IDENTIFICATION</scope>
    <source>
        <strain evidence="2">cv. Jemalong A17</strain>
    </source>
</reference>
<dbReference type="AlphaFoldDB" id="A0A072TIG3"/>